<protein>
    <submittedName>
        <fullName evidence="2">Uncharacterized protein</fullName>
    </submittedName>
</protein>
<accession>A0A7G9GQN3</accession>
<name>A0A7G9GQN3_9FIRM</name>
<keyword evidence="3" id="KW-1185">Reference proteome</keyword>
<dbReference type="AlphaFoldDB" id="A0A7G9GQN3"/>
<evidence type="ECO:0000313" key="3">
    <source>
        <dbReference type="Proteomes" id="UP000515856"/>
    </source>
</evidence>
<organism evidence="2 3">
    <name type="scientific">[Eubacterium] hominis</name>
    <dbReference type="NCBI Taxonomy" id="2764325"/>
    <lineage>
        <taxon>Bacteria</taxon>
        <taxon>Bacillati</taxon>
        <taxon>Bacillota</taxon>
        <taxon>Erysipelotrichia</taxon>
        <taxon>Erysipelotrichales</taxon>
        <taxon>Erysipelotrichaceae</taxon>
        <taxon>Amedibacillus</taxon>
    </lineage>
</organism>
<dbReference type="EMBL" id="CP060636">
    <property type="protein sequence ID" value="QNM13115.1"/>
    <property type="molecule type" value="Genomic_DNA"/>
</dbReference>
<proteinExistence type="predicted"/>
<dbReference type="Proteomes" id="UP000515856">
    <property type="component" value="Chromosome"/>
</dbReference>
<dbReference type="RefSeq" id="WP_002610983.1">
    <property type="nucleotide sequence ID" value="NZ_CP060636.1"/>
</dbReference>
<dbReference type="KEGG" id="ehn:H9Q80_03960"/>
<gene>
    <name evidence="2" type="ORF">H9Q80_03960</name>
</gene>
<reference evidence="2 3" key="1">
    <citation type="submission" date="2020-08" db="EMBL/GenBank/DDBJ databases">
        <authorList>
            <person name="Liu C."/>
            <person name="Sun Q."/>
        </authorList>
    </citation>
    <scope>NUCLEOTIDE SEQUENCE [LARGE SCALE GENOMIC DNA]</scope>
    <source>
        <strain evidence="2 3">NSJ-61</strain>
    </source>
</reference>
<evidence type="ECO:0000313" key="2">
    <source>
        <dbReference type="EMBL" id="QNM13115.1"/>
    </source>
</evidence>
<keyword evidence="1" id="KW-0175">Coiled coil</keyword>
<evidence type="ECO:0000256" key="1">
    <source>
        <dbReference type="SAM" id="Coils"/>
    </source>
</evidence>
<feature type="coiled-coil region" evidence="1">
    <location>
        <begin position="146"/>
        <end position="173"/>
    </location>
</feature>
<sequence length="242" mass="27667">MKKVILGIVGVIVVLGLAIGVKIYVFPEPTHLDVLSNLELTFEGMEESGKASIKGNDIQYDGDDKEVLDFIASLKYEISPNKNLSNYDDVEVKVIFDEKARKEANVELESTSRTYQVRGLEETPEQKAERVEIIDGHEVPRDWELEDEDKKAYIEYLKQLENAEDELVEEKGAYTEWMKGNSKEETKKENKEFLTKDYANNSTVAFKRANEYGLTSSQEFKVQPIIKKDKTIGYECIFKGSE</sequence>